<reference evidence="1 2" key="1">
    <citation type="submission" date="2018-01" db="EMBL/GenBank/DDBJ databases">
        <title>Bacillus asahii Genome sequencing and assembly.</title>
        <authorList>
            <person name="Jiang H."/>
            <person name="Feng Y."/>
            <person name="Zhao F."/>
            <person name="Lin X."/>
        </authorList>
    </citation>
    <scope>NUCLEOTIDE SEQUENCE [LARGE SCALE GENOMIC DNA]</scope>
    <source>
        <strain evidence="1 2">OM18</strain>
    </source>
</reference>
<accession>A0A3Q9RQB6</accession>
<dbReference type="KEGG" id="pasa:BAOM_3718"/>
<sequence length="253" mass="29396">MKALFMSEWERLWSQRRSKWMIGIFTVIVLLQAWFLRYYGVGIYNNDQQVPLNTWNFPWFLLKESSFLLTLIFMPVFFLNSLNVEYNSGAYRLFLIRPFKRKAFLISKWFSLALMVLVHLLIILVISIVFGFIFLKPDNDFTFYGQQKNAIEAILYTVQVYGLFFVIQMCCLALASLISVLISNAVISFFLLIGLYVGCLYVSSQLSFFLLSVQSIFHTLSTNSNSLYAFALTIMLVGFGSCIRIWSKKEFTS</sequence>
<dbReference type="RefSeq" id="WP_127761330.1">
    <property type="nucleotide sequence ID" value="NZ_CP026095.1"/>
</dbReference>
<evidence type="ECO:0000313" key="1">
    <source>
        <dbReference type="EMBL" id="AZV44327.1"/>
    </source>
</evidence>
<organism evidence="1 2">
    <name type="scientific">Peribacillus asahii</name>
    <dbReference type="NCBI Taxonomy" id="228899"/>
    <lineage>
        <taxon>Bacteria</taxon>
        <taxon>Bacillati</taxon>
        <taxon>Bacillota</taxon>
        <taxon>Bacilli</taxon>
        <taxon>Bacillales</taxon>
        <taxon>Bacillaceae</taxon>
        <taxon>Peribacillus</taxon>
    </lineage>
</organism>
<dbReference type="PANTHER" id="PTHR37305:SF1">
    <property type="entry name" value="MEMBRANE PROTEIN"/>
    <property type="match status" value="1"/>
</dbReference>
<gene>
    <name evidence="1" type="ORF">BAOM_3718</name>
</gene>
<dbReference type="AlphaFoldDB" id="A0A3Q9RQB6"/>
<protein>
    <submittedName>
        <fullName evidence="1">Uncharacterized protein</fullName>
    </submittedName>
</protein>
<evidence type="ECO:0000313" key="2">
    <source>
        <dbReference type="Proteomes" id="UP000283095"/>
    </source>
</evidence>
<dbReference type="Proteomes" id="UP000283095">
    <property type="component" value="Chromosome"/>
</dbReference>
<dbReference type="EMBL" id="CP026095">
    <property type="protein sequence ID" value="AZV44327.1"/>
    <property type="molecule type" value="Genomic_DNA"/>
</dbReference>
<dbReference type="PANTHER" id="PTHR37305">
    <property type="entry name" value="INTEGRAL MEMBRANE PROTEIN-RELATED"/>
    <property type="match status" value="1"/>
</dbReference>
<proteinExistence type="predicted"/>
<dbReference type="OrthoDB" id="2943698at2"/>
<name>A0A3Q9RQB6_9BACI</name>